<dbReference type="Proteomes" id="UP000464507">
    <property type="component" value="Chromosome"/>
</dbReference>
<protein>
    <submittedName>
        <fullName evidence="2">Uncharacterized protein</fullName>
    </submittedName>
</protein>
<name>A0A7L5AHR2_9MICO</name>
<accession>A0A7L5AHR2</accession>
<dbReference type="KEGG" id="mant:BHD05_11185"/>
<feature type="region of interest" description="Disordered" evidence="1">
    <location>
        <begin position="244"/>
        <end position="266"/>
    </location>
</feature>
<evidence type="ECO:0000313" key="3">
    <source>
        <dbReference type="Proteomes" id="UP000464507"/>
    </source>
</evidence>
<dbReference type="AlphaFoldDB" id="A0A7L5AHR2"/>
<dbReference type="EMBL" id="CP017146">
    <property type="protein sequence ID" value="QHO70120.1"/>
    <property type="molecule type" value="Genomic_DNA"/>
</dbReference>
<organism evidence="2 3">
    <name type="scientific">Marisediminicola antarctica</name>
    <dbReference type="NCBI Taxonomy" id="674079"/>
    <lineage>
        <taxon>Bacteria</taxon>
        <taxon>Bacillati</taxon>
        <taxon>Actinomycetota</taxon>
        <taxon>Actinomycetes</taxon>
        <taxon>Micrococcales</taxon>
        <taxon>Microbacteriaceae</taxon>
        <taxon>Marisediminicola</taxon>
    </lineage>
</organism>
<keyword evidence="3" id="KW-1185">Reference proteome</keyword>
<evidence type="ECO:0000256" key="1">
    <source>
        <dbReference type="SAM" id="MobiDB-lite"/>
    </source>
</evidence>
<feature type="compositionally biased region" description="Polar residues" evidence="1">
    <location>
        <begin position="244"/>
        <end position="261"/>
    </location>
</feature>
<evidence type="ECO:0000313" key="2">
    <source>
        <dbReference type="EMBL" id="QHO70120.1"/>
    </source>
</evidence>
<proteinExistence type="predicted"/>
<gene>
    <name evidence="2" type="ORF">BHD05_11185</name>
</gene>
<sequence length="631" mass="68522">MKDAFANAYIETERILVGDPSAILVRDDGILPPLVTRILTEVARPGYRQRDAAAGVPDGWILFSEVQILKAPSPNLVSNQQLDVLVPRLSTQMALTGGLRLPGRIARWSAVDQPQLAVASDEARQLRVTCTPRDIEGDEAIEIELATPQHAPFLVDIAPFKLPTGDYVVTLYMGDKRLQTQTLRLRSSDSLDQYSWNKIEHLAHRDSDPLWPVRAVSGEGSIVVDGAFSVGSVLNLSGLAPAPSTSWRRQVTPRPSQSTVRIDSPPSDSCIVTGAHKIRLPTFSGKPEGRWLFGSCSQCGVTKRSPAQSWDKELQKRKAEDGAVERISVANLTPAQPQTQAWAAVVDALIYLGTGSAADLRALARQIEDTAAFEHHLVRSLESLGVIETYRDDEFRVQRFEIASTCLAELEDTSLLVTGAWPRETVQNLYRAARELGGEALVVEPDSAHLPLVAGVDPLALLAESADVDVEIARAAGRSMLLILPTLSEVAAALPRVDAEFTSHAEYFSTGSASWLPVRNIARPGAYRTKSAYNSTYLYRTADDVENGTVARVPFDLAKHLAAQISGAPLVAYNAASQQLRVPSGANLPGLYERAAVLCSGELPLRDASTFSLVYTEIDEIFAHALMARLV</sequence>
<reference evidence="2 3" key="1">
    <citation type="submission" date="2016-09" db="EMBL/GenBank/DDBJ databases">
        <title>Complete genome sequence of microbes from the polar regions.</title>
        <authorList>
            <person name="Liao L."/>
            <person name="Chen B."/>
        </authorList>
    </citation>
    <scope>NUCLEOTIDE SEQUENCE [LARGE SCALE GENOMIC DNA]</scope>
    <source>
        <strain evidence="2 3">ZS314</strain>
    </source>
</reference>